<sequence length="90" mass="10256">MLEGFWVRNDRTLMHAYTEDDGDSWVRDVVLDANVNANPSSVTAVSRNANSMVVAWITIYAFKRPVPEAWKFALAIFFCLKFVTKDLVVN</sequence>
<organism evidence="1 2">
    <name type="scientific">Penicillium subrubescens</name>
    <dbReference type="NCBI Taxonomy" id="1316194"/>
    <lineage>
        <taxon>Eukaryota</taxon>
        <taxon>Fungi</taxon>
        <taxon>Dikarya</taxon>
        <taxon>Ascomycota</taxon>
        <taxon>Pezizomycotina</taxon>
        <taxon>Eurotiomycetes</taxon>
        <taxon>Eurotiomycetidae</taxon>
        <taxon>Eurotiales</taxon>
        <taxon>Aspergillaceae</taxon>
        <taxon>Penicillium</taxon>
    </lineage>
</organism>
<keyword evidence="2" id="KW-1185">Reference proteome</keyword>
<evidence type="ECO:0000313" key="1">
    <source>
        <dbReference type="EMBL" id="OKP13127.1"/>
    </source>
</evidence>
<evidence type="ECO:0000313" key="2">
    <source>
        <dbReference type="Proteomes" id="UP000186955"/>
    </source>
</evidence>
<dbReference type="EMBL" id="MNBE01000157">
    <property type="protein sequence ID" value="OKP13127.1"/>
    <property type="molecule type" value="Genomic_DNA"/>
</dbReference>
<protein>
    <submittedName>
        <fullName evidence="1">Uncharacterized protein</fullName>
    </submittedName>
</protein>
<proteinExistence type="predicted"/>
<dbReference type="Proteomes" id="UP000186955">
    <property type="component" value="Unassembled WGS sequence"/>
</dbReference>
<gene>
    <name evidence="1" type="ORF">PENSUB_1227</name>
</gene>
<accession>A0A1Q5UKX8</accession>
<comment type="caution">
    <text evidence="1">The sequence shown here is derived from an EMBL/GenBank/DDBJ whole genome shotgun (WGS) entry which is preliminary data.</text>
</comment>
<name>A0A1Q5UKX8_9EURO</name>
<reference evidence="1 2" key="1">
    <citation type="submission" date="2016-10" db="EMBL/GenBank/DDBJ databases">
        <title>Genome sequence of the ascomycete fungus Penicillium subrubescens.</title>
        <authorList>
            <person name="De Vries R.P."/>
            <person name="Peng M."/>
            <person name="Dilokpimol A."/>
            <person name="Hilden K."/>
            <person name="Makela M.R."/>
            <person name="Grigoriev I."/>
            <person name="Riley R."/>
            <person name="Granchi Z."/>
        </authorList>
    </citation>
    <scope>NUCLEOTIDE SEQUENCE [LARGE SCALE GENOMIC DNA]</scope>
    <source>
        <strain evidence="1 2">CBS 132785</strain>
    </source>
</reference>
<dbReference type="AlphaFoldDB" id="A0A1Q5UKX8"/>